<proteinExistence type="predicted"/>
<dbReference type="EMBL" id="KC662249">
    <property type="protein sequence ID" value="AGM15422.1"/>
    <property type="molecule type" value="Genomic_DNA"/>
</dbReference>
<dbReference type="Proteomes" id="UP000204225">
    <property type="component" value="Segment"/>
</dbReference>
<organism evidence="1 2">
    <name type="scientific">Phaeocystis globosa virus PgV-16T</name>
    <dbReference type="NCBI Taxonomy" id="3071227"/>
    <lineage>
        <taxon>Viruses</taxon>
        <taxon>Varidnaviria</taxon>
        <taxon>Bamfordvirae</taxon>
        <taxon>Nucleocytoviricota</taxon>
        <taxon>Megaviricetes</taxon>
        <taxon>Imitervirales</taxon>
        <taxon>Mesomimiviridae</taxon>
        <taxon>Tethysvirus</taxon>
        <taxon>Tethysvirus hollandense</taxon>
    </lineage>
</organism>
<accession>A0AC59EWT6</accession>
<keyword evidence="1" id="KW-0808">Transferase</keyword>
<keyword evidence="2" id="KW-1185">Reference proteome</keyword>
<name>A0AC59EWT6_9VIRU</name>
<evidence type="ECO:0000313" key="2">
    <source>
        <dbReference type="Proteomes" id="UP000204225"/>
    </source>
</evidence>
<protein>
    <submittedName>
        <fullName evidence="1">Glucosamine-fructose-6-phosphate aminotransferase</fullName>
    </submittedName>
</protein>
<sequence>MCGIVLILSKTKDCVMSNILKSLKLIQNRGYDSMGICYYDEITNEYKIKKHASNNVSDCYNILSSSIVSNKIESHIAFGHTRWATHGEKSDLNAHPHTSKYGNIILVHNGIINNFMEIKLKLINNGFTFYSGTDTEVIANLIEYYLLNEGNTIEKAIQNATTELRGTWALVITYTKEAGSYYITKKGSPLIMGSNEKHTICTSETSGFANLMTKYIVVDDDDIIKITNEKYESIIEPNHYYSIKNVYDDEIIDTCEPYNHWMIKEIMEQQETILKAYGHGSRIDGYNVRLGGLSQIFEKSQNIEYILLIGCGTSYNAGLMGEIYFNSNNKFISIKCIDACDFSSKAIPKINKSKVLCIFLTQSGETVDVYKCLSVCKSVGCNTMGIINKRDSLIARDVDCGVYLNAGVEVSVASTKSFTSMIVVLSLVEMWFNTDVYANYKKMNSLRFVSNTLTQLLYNYQILKSIDDLVGVIYKQNINNIFILGKGKLYPIAREASLKIKEVSYIHSESFSAGSLKHGPLALLDNTNLTILMIDYDDYKSYENLKSTYYEITARKTNIFVITNSIEVTTQLNIDNGKFLLIPREDYYNEILFIVTLQYMAYQLAVIKGLDPDKPRNLAKVVTVE</sequence>
<keyword evidence="1" id="KW-0032">Aminotransferase</keyword>
<gene>
    <name evidence="1" type="ORF">PGCG_00110</name>
</gene>
<reference evidence="1 2" key="1">
    <citation type="journal article" date="2013" name="Proc. Natl. Acad. Sci. U.S.A.">
        <title>Genome of Phaeocystis globosa virus PgV-16T highlights the common ancestry of the largest known DNA viruses infecting eukaryotes.</title>
        <authorList>
            <person name="Santini S."/>
            <person name="Jeudy S."/>
            <person name="Bartoli J."/>
            <person name="Poirot O."/>
            <person name="Lescot M."/>
            <person name="Abergel C."/>
            <person name="Barbe V."/>
            <person name="Wommack K.E."/>
            <person name="Noordeloos A.A."/>
            <person name="Brussaard C.P."/>
            <person name="Claverie J.M."/>
        </authorList>
    </citation>
    <scope>NUCLEOTIDE SEQUENCE [LARGE SCALE GENOMIC DNA]</scope>
    <source>
        <strain evidence="1 2">16T</strain>
    </source>
</reference>
<evidence type="ECO:0000313" key="1">
    <source>
        <dbReference type="EMBL" id="AGM15422.1"/>
    </source>
</evidence>